<evidence type="ECO:0000313" key="1">
    <source>
        <dbReference type="EMBL" id="JAH59606.1"/>
    </source>
</evidence>
<name>A0A0E9U1C3_ANGAN</name>
<accession>A0A0E9U1C3</accession>
<reference evidence="1" key="2">
    <citation type="journal article" date="2015" name="Fish Shellfish Immunol.">
        <title>Early steps in the European eel (Anguilla anguilla)-Vibrio vulnificus interaction in the gills: Role of the RtxA13 toxin.</title>
        <authorList>
            <person name="Callol A."/>
            <person name="Pajuelo D."/>
            <person name="Ebbesson L."/>
            <person name="Teles M."/>
            <person name="MacKenzie S."/>
            <person name="Amaro C."/>
        </authorList>
    </citation>
    <scope>NUCLEOTIDE SEQUENCE</scope>
</reference>
<proteinExistence type="predicted"/>
<protein>
    <submittedName>
        <fullName evidence="1">Uncharacterized protein</fullName>
    </submittedName>
</protein>
<dbReference type="AlphaFoldDB" id="A0A0E9U1C3"/>
<sequence>MLQYCSALLRELLTVDRCFLWS</sequence>
<reference evidence="1" key="1">
    <citation type="submission" date="2014-11" db="EMBL/GenBank/DDBJ databases">
        <authorList>
            <person name="Amaro Gonzalez C."/>
        </authorList>
    </citation>
    <scope>NUCLEOTIDE SEQUENCE</scope>
</reference>
<organism evidence="1">
    <name type="scientific">Anguilla anguilla</name>
    <name type="common">European freshwater eel</name>
    <name type="synonym">Muraena anguilla</name>
    <dbReference type="NCBI Taxonomy" id="7936"/>
    <lineage>
        <taxon>Eukaryota</taxon>
        <taxon>Metazoa</taxon>
        <taxon>Chordata</taxon>
        <taxon>Craniata</taxon>
        <taxon>Vertebrata</taxon>
        <taxon>Euteleostomi</taxon>
        <taxon>Actinopterygii</taxon>
        <taxon>Neopterygii</taxon>
        <taxon>Teleostei</taxon>
        <taxon>Anguilliformes</taxon>
        <taxon>Anguillidae</taxon>
        <taxon>Anguilla</taxon>
    </lineage>
</organism>
<dbReference type="EMBL" id="GBXM01048971">
    <property type="protein sequence ID" value="JAH59606.1"/>
    <property type="molecule type" value="Transcribed_RNA"/>
</dbReference>